<dbReference type="Proteomes" id="UP000696485">
    <property type="component" value="Unassembled WGS sequence"/>
</dbReference>
<comment type="caution">
    <text evidence="1">The sequence shown here is derived from an EMBL/GenBank/DDBJ whole genome shotgun (WGS) entry which is preliminary data.</text>
</comment>
<gene>
    <name evidence="1" type="ORF">BG006_008801</name>
</gene>
<dbReference type="EMBL" id="JAAAUY010000061">
    <property type="protein sequence ID" value="KAF9336394.1"/>
    <property type="molecule type" value="Genomic_DNA"/>
</dbReference>
<evidence type="ECO:0000313" key="2">
    <source>
        <dbReference type="Proteomes" id="UP000696485"/>
    </source>
</evidence>
<organism evidence="1 2">
    <name type="scientific">Podila minutissima</name>
    <dbReference type="NCBI Taxonomy" id="64525"/>
    <lineage>
        <taxon>Eukaryota</taxon>
        <taxon>Fungi</taxon>
        <taxon>Fungi incertae sedis</taxon>
        <taxon>Mucoromycota</taxon>
        <taxon>Mortierellomycotina</taxon>
        <taxon>Mortierellomycetes</taxon>
        <taxon>Mortierellales</taxon>
        <taxon>Mortierellaceae</taxon>
        <taxon>Podila</taxon>
    </lineage>
</organism>
<reference evidence="1" key="1">
    <citation type="journal article" date="2020" name="Fungal Divers.">
        <title>Resolving the Mortierellaceae phylogeny through synthesis of multi-gene phylogenetics and phylogenomics.</title>
        <authorList>
            <person name="Vandepol N."/>
            <person name="Liber J."/>
            <person name="Desiro A."/>
            <person name="Na H."/>
            <person name="Kennedy M."/>
            <person name="Barry K."/>
            <person name="Grigoriev I.V."/>
            <person name="Miller A.N."/>
            <person name="O'Donnell K."/>
            <person name="Stajich J.E."/>
            <person name="Bonito G."/>
        </authorList>
    </citation>
    <scope>NUCLEOTIDE SEQUENCE</scope>
    <source>
        <strain evidence="1">NVP1</strain>
    </source>
</reference>
<evidence type="ECO:0000313" key="1">
    <source>
        <dbReference type="EMBL" id="KAF9336394.1"/>
    </source>
</evidence>
<keyword evidence="2" id="KW-1185">Reference proteome</keyword>
<proteinExistence type="predicted"/>
<name>A0A9P5SRR8_9FUNG</name>
<dbReference type="AlphaFoldDB" id="A0A9P5SRR8"/>
<accession>A0A9P5SRR8</accession>
<sequence length="259" mass="28439">MPSLFLDARDQDEIKKELVGWTNEKLPAVSSAEKALLEIYNKDPEELETLFSEKGWRTVGASLADKPSADFQCLIYECLQQLSGPQHVDFQPGEYISQATMRRRNIGRSRDVRQFAGHKVDGVAIAAAKMLELLVIEAAKKDEGPNVTKALDDRMKICKLTKDMLDLIRSKARHNVRQNLATVGTQCVLEVLTTVLMIRKALLTMASNVASSMIGSIGLVGDADPVDNDVGYVAATMTSPQLLTSSPSLSTEHVPKLQL</sequence>
<protein>
    <submittedName>
        <fullName evidence="1">Uncharacterized protein</fullName>
    </submittedName>
</protein>